<protein>
    <recommendedName>
        <fullName evidence="4">Bacteriophage T4 Gp32 single-stranded DNA-binding domain-containing protein</fullName>
    </recommendedName>
</protein>
<evidence type="ECO:0000256" key="3">
    <source>
        <dbReference type="SAM" id="MobiDB-lite"/>
    </source>
</evidence>
<dbReference type="AlphaFoldDB" id="A0A383CNN1"/>
<keyword evidence="2" id="KW-1194">Viral DNA replication</keyword>
<name>A0A383CNN1_9ZZZZ</name>
<dbReference type="Gene3D" id="3.90.198.10">
    <property type="entry name" value="Replication Fork Single-Stranded Dna Binding Protein"/>
    <property type="match status" value="1"/>
</dbReference>
<accession>A0A383CNN1</accession>
<dbReference type="GO" id="GO:0003697">
    <property type="term" value="F:single-stranded DNA binding"/>
    <property type="evidence" value="ECO:0007669"/>
    <property type="project" value="InterPro"/>
</dbReference>
<dbReference type="InterPro" id="IPR044947">
    <property type="entry name" value="Phage_T4_Gp32_ssDNA-bd_sf"/>
</dbReference>
<evidence type="ECO:0000259" key="4">
    <source>
        <dbReference type="Pfam" id="PF08804"/>
    </source>
</evidence>
<keyword evidence="2" id="KW-0235">DNA replication</keyword>
<dbReference type="GO" id="GO:0039693">
    <property type="term" value="P:viral DNA genome replication"/>
    <property type="evidence" value="ECO:0007669"/>
    <property type="project" value="UniProtKB-KW"/>
</dbReference>
<feature type="non-terminal residue" evidence="5">
    <location>
        <position position="181"/>
    </location>
</feature>
<sequence length="181" mass="20264">MALDMTKMKEKLQASENGGRAKKDNVFWKPQEGDQDIRIIPTEDGDPFKVYHFHYNLGESARGGILCPQRQFGESCPICDFASKLWQEGTDESKKMAKGLFVRQRFFSPVIVRGDEDAGARIWAYGKTIYEVILGLVLNPDYGDITDVDNGVDLTLSYAIPKNKGAFPTSNLVPKRKSSPL</sequence>
<evidence type="ECO:0000313" key="5">
    <source>
        <dbReference type="EMBL" id="SVE33967.1"/>
    </source>
</evidence>
<gene>
    <name evidence="5" type="ORF">METZ01_LOCUS486821</name>
</gene>
<dbReference type="InterPro" id="IPR012339">
    <property type="entry name" value="Phage_T4_Gp32_ssDNA-bd"/>
</dbReference>
<feature type="region of interest" description="Disordered" evidence="3">
    <location>
        <begin position="1"/>
        <end position="26"/>
    </location>
</feature>
<dbReference type="InterPro" id="IPR012340">
    <property type="entry name" value="NA-bd_OB-fold"/>
</dbReference>
<dbReference type="SUPFAM" id="SSF50249">
    <property type="entry name" value="Nucleic acid-binding proteins"/>
    <property type="match status" value="1"/>
</dbReference>
<evidence type="ECO:0000256" key="1">
    <source>
        <dbReference type="ARBA" id="ARBA00022491"/>
    </source>
</evidence>
<proteinExistence type="predicted"/>
<evidence type="ECO:0000256" key="2">
    <source>
        <dbReference type="ARBA" id="ARBA00023109"/>
    </source>
</evidence>
<keyword evidence="1" id="KW-0678">Repressor</keyword>
<dbReference type="Pfam" id="PF08804">
    <property type="entry name" value="gp32"/>
    <property type="match status" value="1"/>
</dbReference>
<feature type="domain" description="Bacteriophage T4 Gp32 single-stranded DNA-binding" evidence="4">
    <location>
        <begin position="32"/>
        <end position="158"/>
    </location>
</feature>
<reference evidence="5" key="1">
    <citation type="submission" date="2018-05" db="EMBL/GenBank/DDBJ databases">
        <authorList>
            <person name="Lanie J.A."/>
            <person name="Ng W.-L."/>
            <person name="Kazmierczak K.M."/>
            <person name="Andrzejewski T.M."/>
            <person name="Davidsen T.M."/>
            <person name="Wayne K.J."/>
            <person name="Tettelin H."/>
            <person name="Glass J.I."/>
            <person name="Rusch D."/>
            <person name="Podicherti R."/>
            <person name="Tsui H.-C.T."/>
            <person name="Winkler M.E."/>
        </authorList>
    </citation>
    <scope>NUCLEOTIDE SEQUENCE</scope>
</reference>
<dbReference type="EMBL" id="UINC01210491">
    <property type="protein sequence ID" value="SVE33967.1"/>
    <property type="molecule type" value="Genomic_DNA"/>
</dbReference>
<organism evidence="5">
    <name type="scientific">marine metagenome</name>
    <dbReference type="NCBI Taxonomy" id="408172"/>
    <lineage>
        <taxon>unclassified sequences</taxon>
        <taxon>metagenomes</taxon>
        <taxon>ecological metagenomes</taxon>
    </lineage>
</organism>